<protein>
    <submittedName>
        <fullName evidence="2">Uncharacterized protein</fullName>
    </submittedName>
</protein>
<keyword evidence="1" id="KW-1133">Transmembrane helix</keyword>
<dbReference type="EMBL" id="CP003282">
    <property type="protein sequence ID" value="AFG36193.1"/>
    <property type="molecule type" value="Genomic_DNA"/>
</dbReference>
<dbReference type="AlphaFoldDB" id="H9UFA0"/>
<dbReference type="Proteomes" id="UP000007383">
    <property type="component" value="Chromosome"/>
</dbReference>
<dbReference type="KEGG" id="sfc:Spiaf_0084"/>
<dbReference type="RefSeq" id="WP_014454191.1">
    <property type="nucleotide sequence ID" value="NC_017098.1"/>
</dbReference>
<gene>
    <name evidence="2" type="ordered locus">Spiaf_0084</name>
</gene>
<dbReference type="HOGENOM" id="CLU_104224_0_0_12"/>
<dbReference type="STRING" id="889378.Spiaf_0084"/>
<organism evidence="2 3">
    <name type="scientific">Spirochaeta africana (strain ATCC 700263 / DSM 8902 / Z-7692)</name>
    <dbReference type="NCBI Taxonomy" id="889378"/>
    <lineage>
        <taxon>Bacteria</taxon>
        <taxon>Pseudomonadati</taxon>
        <taxon>Spirochaetota</taxon>
        <taxon>Spirochaetia</taxon>
        <taxon>Spirochaetales</taxon>
        <taxon>Spirochaetaceae</taxon>
        <taxon>Spirochaeta</taxon>
    </lineage>
</organism>
<name>H9UFA0_SPIAZ</name>
<evidence type="ECO:0000256" key="1">
    <source>
        <dbReference type="SAM" id="Phobius"/>
    </source>
</evidence>
<feature type="transmembrane region" description="Helical" evidence="1">
    <location>
        <begin position="15"/>
        <end position="34"/>
    </location>
</feature>
<keyword evidence="1" id="KW-0472">Membrane</keyword>
<evidence type="ECO:0000313" key="2">
    <source>
        <dbReference type="EMBL" id="AFG36193.1"/>
    </source>
</evidence>
<accession>H9UFA0</accession>
<keyword evidence="1" id="KW-0812">Transmembrane</keyword>
<reference evidence="3" key="1">
    <citation type="journal article" date="2013" name="Stand. Genomic Sci.">
        <title>Complete genome sequence of the halophilic bacterium Spirochaeta africana type strain (Z-7692(T)) from the alkaline Lake Magadi in the East African Rift.</title>
        <authorList>
            <person name="Liolos K."/>
            <person name="Abt B."/>
            <person name="Scheuner C."/>
            <person name="Teshima H."/>
            <person name="Held B."/>
            <person name="Lapidus A."/>
            <person name="Nolan M."/>
            <person name="Lucas S."/>
            <person name="Deshpande S."/>
            <person name="Cheng J.F."/>
            <person name="Tapia R."/>
            <person name="Goodwin L.A."/>
            <person name="Pitluck S."/>
            <person name="Pagani I."/>
            <person name="Ivanova N."/>
            <person name="Mavromatis K."/>
            <person name="Mikhailova N."/>
            <person name="Huntemann M."/>
            <person name="Pati A."/>
            <person name="Chen A."/>
            <person name="Palaniappan K."/>
            <person name="Land M."/>
            <person name="Rohde M."/>
            <person name="Tindall B.J."/>
            <person name="Detter J.C."/>
            <person name="Goker M."/>
            <person name="Bristow J."/>
            <person name="Eisen J.A."/>
            <person name="Markowitz V."/>
            <person name="Hugenholtz P."/>
            <person name="Woyke T."/>
            <person name="Klenk H.P."/>
            <person name="Kyrpides N.C."/>
        </authorList>
    </citation>
    <scope>NUCLEOTIDE SEQUENCE</scope>
    <source>
        <strain evidence="3">ATCC 700263 / DSM 8902 / Z-7692</strain>
    </source>
</reference>
<proteinExistence type="predicted"/>
<sequence length="254" mass="29258">MSRLPGDCRGTQRPLLLRAVLLLVILLAAAPWLAADNRLEATFWAELSPRPVPGRIPEPGEHDGDLQQLLFEDDVLHGELVPPAEQRILEEARLVFSGLIYGWHFRYVPRNDARGYPEQFEADPLYELPWGDERLRIRQTWRENGRLYAKVEYRLDADQQARRRAWGSSSTQLVQGRGTASYYAGHEQRQLAVEDALRMAIREHLRARMHTPPRQVEGRIVLADPPVMGVDGGSYTALLRARMQIHRIRHYEVF</sequence>
<keyword evidence="3" id="KW-1185">Reference proteome</keyword>
<dbReference type="eggNOG" id="ENOG50343I0">
    <property type="taxonomic scope" value="Bacteria"/>
</dbReference>
<evidence type="ECO:0000313" key="3">
    <source>
        <dbReference type="Proteomes" id="UP000007383"/>
    </source>
</evidence>
<dbReference type="PATRIC" id="fig|889378.3.peg.88"/>
<dbReference type="OrthoDB" id="370144at2"/>